<dbReference type="OrthoDB" id="399436at2"/>
<keyword evidence="1" id="KW-1133">Transmembrane helix</keyword>
<dbReference type="AlphaFoldDB" id="A0A1L4FSU2"/>
<keyword evidence="1" id="KW-0472">Membrane</keyword>
<protein>
    <recommendedName>
        <fullName evidence="4">NERD domain-containing protein</fullName>
    </recommendedName>
</protein>
<name>A0A1L4FSU2_9BACT</name>
<dbReference type="EMBL" id="CP017813">
    <property type="protein sequence ID" value="APJ38668.1"/>
    <property type="molecule type" value="Genomic_DNA"/>
</dbReference>
<feature type="transmembrane region" description="Helical" evidence="1">
    <location>
        <begin position="25"/>
        <end position="47"/>
    </location>
</feature>
<keyword evidence="1" id="KW-0812">Transmembrane</keyword>
<organism evidence="2 3">
    <name type="scientific">Mycoplasmopsis pullorum</name>
    <dbReference type="NCBI Taxonomy" id="48003"/>
    <lineage>
        <taxon>Bacteria</taxon>
        <taxon>Bacillati</taxon>
        <taxon>Mycoplasmatota</taxon>
        <taxon>Mycoplasmoidales</taxon>
        <taxon>Metamycoplasmataceae</taxon>
        <taxon>Mycoplasmopsis</taxon>
    </lineage>
</organism>
<dbReference type="STRING" id="48003.BLA55_03340"/>
<sequence length="239" mass="27530">MKETKITINALNSVWDFKNLDTFGYAFWVLCGLMILIAIAILIWRIVTKQEGDITKKNKKIGSLDPKMNDIALDISATPNTKVLYNILFKNKYSTTNYSLIPILISYKNNLFLVSNLVKAKPKNVIKIDHSGIYKGIASDKLKRDSNIDLKWYNQINKFIIKECLFNDNFKIRNLILIQNEVHEMKNSTDFCTTTPWDVTEVMDNLIAQNDCAIPSEIINDALYKLNSRNLIKMKVTKK</sequence>
<dbReference type="Proteomes" id="UP000184322">
    <property type="component" value="Chromosome"/>
</dbReference>
<evidence type="ECO:0000313" key="2">
    <source>
        <dbReference type="EMBL" id="APJ38668.1"/>
    </source>
</evidence>
<dbReference type="KEGG" id="mpul:BLA55_03340"/>
<accession>A0A1L4FSU2</accession>
<proteinExistence type="predicted"/>
<evidence type="ECO:0008006" key="4">
    <source>
        <dbReference type="Google" id="ProtNLM"/>
    </source>
</evidence>
<keyword evidence="3" id="KW-1185">Reference proteome</keyword>
<dbReference type="RefSeq" id="WP_073372673.1">
    <property type="nucleotide sequence ID" value="NZ_CP017813.1"/>
</dbReference>
<evidence type="ECO:0000256" key="1">
    <source>
        <dbReference type="SAM" id="Phobius"/>
    </source>
</evidence>
<gene>
    <name evidence="2" type="ORF">BLA55_03340</name>
</gene>
<evidence type="ECO:0000313" key="3">
    <source>
        <dbReference type="Proteomes" id="UP000184322"/>
    </source>
</evidence>
<reference evidence="3" key="1">
    <citation type="submission" date="2016-10" db="EMBL/GenBank/DDBJ databases">
        <authorList>
            <person name="Beylefeld A."/>
            <person name="Abolnik C."/>
        </authorList>
    </citation>
    <scope>NUCLEOTIDE SEQUENCE [LARGE SCALE GENOMIC DNA]</scope>
    <source>
        <strain evidence="3">B359_6</strain>
    </source>
</reference>